<feature type="transmembrane region" description="Helical" evidence="6">
    <location>
        <begin position="133"/>
        <end position="151"/>
    </location>
</feature>
<dbReference type="InterPro" id="IPR001898">
    <property type="entry name" value="SLC13A/DASS"/>
</dbReference>
<feature type="transmembrane region" description="Helical" evidence="6">
    <location>
        <begin position="163"/>
        <end position="183"/>
    </location>
</feature>
<gene>
    <name evidence="7" type="ORF">DWB85_15550</name>
</gene>
<dbReference type="InterPro" id="IPR031312">
    <property type="entry name" value="Na/sul_symport_CS"/>
</dbReference>
<feature type="transmembrane region" description="Helical" evidence="6">
    <location>
        <begin position="317"/>
        <end position="336"/>
    </location>
</feature>
<dbReference type="PANTHER" id="PTHR10283">
    <property type="entry name" value="SOLUTE CARRIER FAMILY 13 MEMBER"/>
    <property type="match status" value="1"/>
</dbReference>
<feature type="transmembrane region" description="Helical" evidence="6">
    <location>
        <begin position="373"/>
        <end position="391"/>
    </location>
</feature>
<dbReference type="Pfam" id="PF00939">
    <property type="entry name" value="Na_sulph_symp"/>
    <property type="match status" value="1"/>
</dbReference>
<evidence type="ECO:0000256" key="3">
    <source>
        <dbReference type="ARBA" id="ARBA00022692"/>
    </source>
</evidence>
<feature type="transmembrane region" description="Helical" evidence="6">
    <location>
        <begin position="348"/>
        <end position="366"/>
    </location>
</feature>
<dbReference type="Proteomes" id="UP000265509">
    <property type="component" value="Unassembled WGS sequence"/>
</dbReference>
<evidence type="ECO:0000256" key="1">
    <source>
        <dbReference type="ARBA" id="ARBA00004141"/>
    </source>
</evidence>
<feature type="transmembrane region" description="Helical" evidence="6">
    <location>
        <begin position="106"/>
        <end position="127"/>
    </location>
</feature>
<keyword evidence="8" id="KW-1185">Reference proteome</keyword>
<dbReference type="CDD" id="cd01115">
    <property type="entry name" value="SLC13_permease"/>
    <property type="match status" value="1"/>
</dbReference>
<organism evidence="7 8">
    <name type="scientific">Seongchinamella sediminis</name>
    <dbReference type="NCBI Taxonomy" id="2283635"/>
    <lineage>
        <taxon>Bacteria</taxon>
        <taxon>Pseudomonadati</taxon>
        <taxon>Pseudomonadota</taxon>
        <taxon>Gammaproteobacteria</taxon>
        <taxon>Cellvibrionales</taxon>
        <taxon>Halieaceae</taxon>
        <taxon>Seongchinamella</taxon>
    </lineage>
</organism>
<evidence type="ECO:0000256" key="2">
    <source>
        <dbReference type="ARBA" id="ARBA00022448"/>
    </source>
</evidence>
<accession>A0A3L7DW24</accession>
<dbReference type="PANTHER" id="PTHR10283:SF82">
    <property type="entry name" value="SOLUTE CARRIER FAMILY 13 MEMBER 2"/>
    <property type="match status" value="1"/>
</dbReference>
<feature type="transmembrane region" description="Helical" evidence="6">
    <location>
        <begin position="203"/>
        <end position="229"/>
    </location>
</feature>
<dbReference type="OrthoDB" id="9766267at2"/>
<reference evidence="7 8" key="1">
    <citation type="submission" date="2018-07" db="EMBL/GenBank/DDBJ databases">
        <title>Halioglobus sp. genome submission.</title>
        <authorList>
            <person name="Ye M.-Q."/>
            <person name="Du Z.-J."/>
        </authorList>
    </citation>
    <scope>NUCLEOTIDE SEQUENCE [LARGE SCALE GENOMIC DNA]</scope>
    <source>
        <strain evidence="7 8">U0301</strain>
    </source>
</reference>
<dbReference type="AlphaFoldDB" id="A0A3L7DW24"/>
<evidence type="ECO:0000256" key="6">
    <source>
        <dbReference type="SAM" id="Phobius"/>
    </source>
</evidence>
<dbReference type="NCBIfam" id="TIGR00785">
    <property type="entry name" value="dass"/>
    <property type="match status" value="1"/>
</dbReference>
<dbReference type="RefSeq" id="WP_117956387.1">
    <property type="nucleotide sequence ID" value="NZ_QRAN01000019.1"/>
</dbReference>
<keyword evidence="5 6" id="KW-0472">Membrane</keyword>
<comment type="caution">
    <text evidence="7">The sequence shown here is derived from an EMBL/GenBank/DDBJ whole genome shotgun (WGS) entry which is preliminary data.</text>
</comment>
<feature type="transmembrane region" description="Helical" evidence="6">
    <location>
        <begin position="29"/>
        <end position="45"/>
    </location>
</feature>
<comment type="subcellular location">
    <subcellularLocation>
        <location evidence="1">Membrane</location>
        <topology evidence="1">Multi-pass membrane protein</topology>
    </subcellularLocation>
</comment>
<sequence>MRNWAIWLGPLAAALAALGFIQGGYSGDIAIVGFVAVLCVIWWVLEPVPIPVTSLLPLAVLPLFGVLTPAEVGQAYGSPLILLLLGGFLLSQAMEHSGAHRRIAIGMVNLFGAHSGLRLVLGFMAAAALLSMWISNTATTLMLLPVVLAVLEASPDKDRLAAPLLLGVAYAASVGGLGTPIGTPPNLIFMQVFEETTGESISFTTWMSWALPVVVLMVPVMALILTRNIRGTLSVSLPRVGAWRTEEKRVMLVFGLTALAWVTRGEPFGGWMAWFDLPQANDASVALLAVVLMFMLPDGKGERLLTWERAVRIPWGVLLLFSGGICLAKGFVSSGLSDLLGGVFTDLATLPIYLLMLLIALTVTFMTETTSNTASTTLLMPVLAAVALSAGLAPETLMVPAAMSASCAFMLPVATAPNSVVYSSGMFTVARMAREGVALNFLGAAVISTICYLQLT</sequence>
<evidence type="ECO:0000313" key="8">
    <source>
        <dbReference type="Proteomes" id="UP000265509"/>
    </source>
</evidence>
<dbReference type="GO" id="GO:0005886">
    <property type="term" value="C:plasma membrane"/>
    <property type="evidence" value="ECO:0007669"/>
    <property type="project" value="TreeGrafter"/>
</dbReference>
<proteinExistence type="predicted"/>
<feature type="transmembrane region" description="Helical" evidence="6">
    <location>
        <begin position="437"/>
        <end position="455"/>
    </location>
</feature>
<keyword evidence="3 6" id="KW-0812">Transmembrane</keyword>
<evidence type="ECO:0000313" key="7">
    <source>
        <dbReference type="EMBL" id="RLQ20810.1"/>
    </source>
</evidence>
<keyword evidence="4 6" id="KW-1133">Transmembrane helix</keyword>
<keyword evidence="2" id="KW-0813">Transport</keyword>
<feature type="transmembrane region" description="Helical" evidence="6">
    <location>
        <begin position="76"/>
        <end position="94"/>
    </location>
</feature>
<protein>
    <submittedName>
        <fullName evidence="7">DASS family sodium-coupled anion symporter</fullName>
    </submittedName>
</protein>
<dbReference type="GO" id="GO:0015141">
    <property type="term" value="F:succinate transmembrane transporter activity"/>
    <property type="evidence" value="ECO:0007669"/>
    <property type="project" value="UniProtKB-ARBA"/>
</dbReference>
<dbReference type="EMBL" id="QRAN01000019">
    <property type="protein sequence ID" value="RLQ20810.1"/>
    <property type="molecule type" value="Genomic_DNA"/>
</dbReference>
<dbReference type="PROSITE" id="PS01271">
    <property type="entry name" value="NA_SULFATE"/>
    <property type="match status" value="1"/>
</dbReference>
<evidence type="ECO:0000256" key="5">
    <source>
        <dbReference type="ARBA" id="ARBA00023136"/>
    </source>
</evidence>
<evidence type="ECO:0000256" key="4">
    <source>
        <dbReference type="ARBA" id="ARBA00022989"/>
    </source>
</evidence>
<name>A0A3L7DW24_9GAMM</name>